<keyword evidence="1" id="KW-0812">Transmembrane</keyword>
<feature type="transmembrane region" description="Helical" evidence="1">
    <location>
        <begin position="320"/>
        <end position="340"/>
    </location>
</feature>
<keyword evidence="1" id="KW-0472">Membrane</keyword>
<feature type="transmembrane region" description="Helical" evidence="1">
    <location>
        <begin position="276"/>
        <end position="300"/>
    </location>
</feature>
<accession>A0A1P8V186</accession>
<dbReference type="PANTHER" id="PTHR38457">
    <property type="entry name" value="REGULATOR ABRB-RELATED"/>
    <property type="match status" value="1"/>
</dbReference>
<evidence type="ECO:0000313" key="2">
    <source>
        <dbReference type="EMBL" id="APZ55387.1"/>
    </source>
</evidence>
<reference evidence="2 3" key="1">
    <citation type="submission" date="2016-04" db="EMBL/GenBank/DDBJ databases">
        <title>Deep-sea bacteria in the southern Pacific.</title>
        <authorList>
            <person name="Tang K."/>
        </authorList>
    </citation>
    <scope>NUCLEOTIDE SEQUENCE [LARGE SCALE GENOMIC DNA]</scope>
    <source>
        <strain evidence="2 3">JLT2014</strain>
        <plasmid evidence="3">ppaby7</plasmid>
    </source>
</reference>
<keyword evidence="1" id="KW-1133">Transmembrane helix</keyword>
<dbReference type="EMBL" id="CP015097">
    <property type="protein sequence ID" value="APZ55387.1"/>
    <property type="molecule type" value="Genomic_DNA"/>
</dbReference>
<keyword evidence="3" id="KW-1185">Reference proteome</keyword>
<dbReference type="Pfam" id="PF05145">
    <property type="entry name" value="AbrB"/>
    <property type="match status" value="1"/>
</dbReference>
<evidence type="ECO:0000256" key="1">
    <source>
        <dbReference type="SAM" id="Phobius"/>
    </source>
</evidence>
<feature type="transmembrane region" description="Helical" evidence="1">
    <location>
        <begin position="247"/>
        <end position="264"/>
    </location>
</feature>
<dbReference type="GO" id="GO:0016020">
    <property type="term" value="C:membrane"/>
    <property type="evidence" value="ECO:0007669"/>
    <property type="project" value="InterPro"/>
</dbReference>
<feature type="transmembrane region" description="Helical" evidence="1">
    <location>
        <begin position="21"/>
        <end position="40"/>
    </location>
</feature>
<dbReference type="AlphaFoldDB" id="A0A1P8V186"/>
<keyword evidence="2" id="KW-0614">Plasmid</keyword>
<name>A0A1P8V186_9RHOB</name>
<sequence>MPEPAPDPRSPQSRFAGAPQALARFAVTAGVAVLGGYLFSLADVPLAWMIGALVCSAVLSWVFPVAMPKRARSYALIVLGASFGTGITPDVIAQVAARLPWMVLASLITLIAGVLLTRPMAAMGRLDPKTAFFCAVPGGVTVMPVLAEAAGADTRPVTLSQTVRMVLVVLLVPSAVIALGHGAEAEIFHATALPIRPLALALFLAAAFAAAYLMKLTGTANPWILGPLLLSIVVTSTSGAPSGFPPWLINLAQVAMGAGLGIKLNRTFVLGATRLLVVSAASTLVLGVGLAAMSAVLARFSGLSLNAVLLGMAPGGTPEMVVTAAALNVAVPMVLGFHLVRMLASNLLIAPIWRVIKRRIAA</sequence>
<protein>
    <recommendedName>
        <fullName evidence="4">AbrB family transcriptional regulator</fullName>
    </recommendedName>
</protein>
<feature type="transmembrane region" description="Helical" evidence="1">
    <location>
        <begin position="195"/>
        <end position="214"/>
    </location>
</feature>
<dbReference type="KEGG" id="paby:Ga0080574_TMP5105"/>
<gene>
    <name evidence="2" type="ORF">Ga0080574_TMP5105</name>
</gene>
<dbReference type="PANTHER" id="PTHR38457:SF1">
    <property type="entry name" value="REGULATOR ABRB-RELATED"/>
    <property type="match status" value="1"/>
</dbReference>
<organism evidence="2 3">
    <name type="scientific">Salipiger abyssi</name>
    <dbReference type="NCBI Taxonomy" id="1250539"/>
    <lineage>
        <taxon>Bacteria</taxon>
        <taxon>Pseudomonadati</taxon>
        <taxon>Pseudomonadota</taxon>
        <taxon>Alphaproteobacteria</taxon>
        <taxon>Rhodobacterales</taxon>
        <taxon>Roseobacteraceae</taxon>
        <taxon>Salipiger</taxon>
    </lineage>
</organism>
<dbReference type="OrthoDB" id="7157734at2"/>
<dbReference type="InterPro" id="IPR007820">
    <property type="entry name" value="AbrB_fam"/>
</dbReference>
<geneLocation type="plasmid" evidence="3">
    <name>ppaby7</name>
</geneLocation>
<dbReference type="RefSeq" id="WP_156876488.1">
    <property type="nucleotide sequence ID" value="NZ_CP015097.1"/>
</dbReference>
<evidence type="ECO:0000313" key="3">
    <source>
        <dbReference type="Proteomes" id="UP000187059"/>
    </source>
</evidence>
<dbReference type="InterPro" id="IPR017516">
    <property type="entry name" value="AbrB_dup"/>
</dbReference>
<dbReference type="GO" id="GO:0010468">
    <property type="term" value="P:regulation of gene expression"/>
    <property type="evidence" value="ECO:0007669"/>
    <property type="project" value="InterPro"/>
</dbReference>
<dbReference type="Proteomes" id="UP000187059">
    <property type="component" value="Plasmid pPABY7"/>
</dbReference>
<dbReference type="NCBIfam" id="TIGR03082">
    <property type="entry name" value="Gneg_AbrB_dup"/>
    <property type="match status" value="2"/>
</dbReference>
<feature type="transmembrane region" description="Helical" evidence="1">
    <location>
        <begin position="99"/>
        <end position="116"/>
    </location>
</feature>
<dbReference type="PIRSF" id="PIRSF038991">
    <property type="entry name" value="Protein_AbrB"/>
    <property type="match status" value="1"/>
</dbReference>
<evidence type="ECO:0008006" key="4">
    <source>
        <dbReference type="Google" id="ProtNLM"/>
    </source>
</evidence>
<feature type="transmembrane region" description="Helical" evidence="1">
    <location>
        <begin position="74"/>
        <end position="93"/>
    </location>
</feature>
<feature type="transmembrane region" description="Helical" evidence="1">
    <location>
        <begin position="165"/>
        <end position="183"/>
    </location>
</feature>
<feature type="transmembrane region" description="Helical" evidence="1">
    <location>
        <begin position="46"/>
        <end position="67"/>
    </location>
</feature>
<proteinExistence type="predicted"/>